<dbReference type="VEuPathDB" id="FungiDB:ASPWEDRAFT_24229"/>
<dbReference type="RefSeq" id="XP_040691954.1">
    <property type="nucleotide sequence ID" value="XM_040832584.1"/>
</dbReference>
<evidence type="ECO:0000313" key="2">
    <source>
        <dbReference type="EMBL" id="OJJ38278.1"/>
    </source>
</evidence>
<name>A0A1L9RTU2_ASPWE</name>
<dbReference type="Proteomes" id="UP000184383">
    <property type="component" value="Unassembled WGS sequence"/>
</dbReference>
<proteinExistence type="predicted"/>
<dbReference type="GeneID" id="63748432"/>
<keyword evidence="3" id="KW-1185">Reference proteome</keyword>
<organism evidence="2 3">
    <name type="scientific">Aspergillus wentii DTO 134E9</name>
    <dbReference type="NCBI Taxonomy" id="1073089"/>
    <lineage>
        <taxon>Eukaryota</taxon>
        <taxon>Fungi</taxon>
        <taxon>Dikarya</taxon>
        <taxon>Ascomycota</taxon>
        <taxon>Pezizomycotina</taxon>
        <taxon>Eurotiomycetes</taxon>
        <taxon>Eurotiomycetidae</taxon>
        <taxon>Eurotiales</taxon>
        <taxon>Aspergillaceae</taxon>
        <taxon>Aspergillus</taxon>
        <taxon>Aspergillus subgen. Cremei</taxon>
    </lineage>
</organism>
<evidence type="ECO:0000313" key="3">
    <source>
        <dbReference type="Proteomes" id="UP000184383"/>
    </source>
</evidence>
<accession>A0A1L9RTU2</accession>
<protein>
    <submittedName>
        <fullName evidence="2">Uncharacterized protein</fullName>
    </submittedName>
</protein>
<evidence type="ECO:0000256" key="1">
    <source>
        <dbReference type="SAM" id="MobiDB-lite"/>
    </source>
</evidence>
<sequence>MSGIIPIYTFSVKDRSSGEMIESINRLRIGEKSSKSSSPTNLSGFRTTKPFWLKRQVTIQSVVSDSFQYTLTFDPRIQNVFRQNSNGLDGGHVLAIVEVKARVFKPNPNKFDEEYTCFTVFSPCLRRHTSVQCKYIASEKRRSAPIKQLGIWKKQDLMQITQMREEKRQPIYENRNFLIGRNPKSKTLITRSKRGNGKDFCGKGHAIAAKNPRDGGSRNEQSGNG</sequence>
<dbReference type="EMBL" id="KV878210">
    <property type="protein sequence ID" value="OJJ38278.1"/>
    <property type="molecule type" value="Genomic_DNA"/>
</dbReference>
<dbReference type="AlphaFoldDB" id="A0A1L9RTU2"/>
<reference evidence="3" key="1">
    <citation type="journal article" date="2017" name="Genome Biol.">
        <title>Comparative genomics reveals high biological diversity and specific adaptations in the industrially and medically important fungal genus Aspergillus.</title>
        <authorList>
            <person name="de Vries R.P."/>
            <person name="Riley R."/>
            <person name="Wiebenga A."/>
            <person name="Aguilar-Osorio G."/>
            <person name="Amillis S."/>
            <person name="Uchima C.A."/>
            <person name="Anderluh G."/>
            <person name="Asadollahi M."/>
            <person name="Askin M."/>
            <person name="Barry K."/>
            <person name="Battaglia E."/>
            <person name="Bayram O."/>
            <person name="Benocci T."/>
            <person name="Braus-Stromeyer S.A."/>
            <person name="Caldana C."/>
            <person name="Canovas D."/>
            <person name="Cerqueira G.C."/>
            <person name="Chen F."/>
            <person name="Chen W."/>
            <person name="Choi C."/>
            <person name="Clum A."/>
            <person name="Dos Santos R.A."/>
            <person name="Damasio A.R."/>
            <person name="Diallinas G."/>
            <person name="Emri T."/>
            <person name="Fekete E."/>
            <person name="Flipphi M."/>
            <person name="Freyberg S."/>
            <person name="Gallo A."/>
            <person name="Gournas C."/>
            <person name="Habgood R."/>
            <person name="Hainaut M."/>
            <person name="Harispe M.L."/>
            <person name="Henrissat B."/>
            <person name="Hilden K.S."/>
            <person name="Hope R."/>
            <person name="Hossain A."/>
            <person name="Karabika E."/>
            <person name="Karaffa L."/>
            <person name="Karanyi Z."/>
            <person name="Krasevec N."/>
            <person name="Kuo A."/>
            <person name="Kusch H."/>
            <person name="LaButti K."/>
            <person name="Lagendijk E.L."/>
            <person name="Lapidus A."/>
            <person name="Levasseur A."/>
            <person name="Lindquist E."/>
            <person name="Lipzen A."/>
            <person name="Logrieco A.F."/>
            <person name="MacCabe A."/>
            <person name="Maekelae M.R."/>
            <person name="Malavazi I."/>
            <person name="Melin P."/>
            <person name="Meyer V."/>
            <person name="Mielnichuk N."/>
            <person name="Miskei M."/>
            <person name="Molnar A.P."/>
            <person name="Mule G."/>
            <person name="Ngan C.Y."/>
            <person name="Orejas M."/>
            <person name="Orosz E."/>
            <person name="Ouedraogo J.P."/>
            <person name="Overkamp K.M."/>
            <person name="Park H.-S."/>
            <person name="Perrone G."/>
            <person name="Piumi F."/>
            <person name="Punt P.J."/>
            <person name="Ram A.F."/>
            <person name="Ramon A."/>
            <person name="Rauscher S."/>
            <person name="Record E."/>
            <person name="Riano-Pachon D.M."/>
            <person name="Robert V."/>
            <person name="Roehrig J."/>
            <person name="Ruller R."/>
            <person name="Salamov A."/>
            <person name="Salih N.S."/>
            <person name="Samson R.A."/>
            <person name="Sandor E."/>
            <person name="Sanguinetti M."/>
            <person name="Schuetze T."/>
            <person name="Sepcic K."/>
            <person name="Shelest E."/>
            <person name="Sherlock G."/>
            <person name="Sophianopoulou V."/>
            <person name="Squina F.M."/>
            <person name="Sun H."/>
            <person name="Susca A."/>
            <person name="Todd R.B."/>
            <person name="Tsang A."/>
            <person name="Unkles S.E."/>
            <person name="van de Wiele N."/>
            <person name="van Rossen-Uffink D."/>
            <person name="Oliveira J.V."/>
            <person name="Vesth T.C."/>
            <person name="Visser J."/>
            <person name="Yu J.-H."/>
            <person name="Zhou M."/>
            <person name="Andersen M.R."/>
            <person name="Archer D.B."/>
            <person name="Baker S.E."/>
            <person name="Benoit I."/>
            <person name="Brakhage A.A."/>
            <person name="Braus G.H."/>
            <person name="Fischer R."/>
            <person name="Frisvad J.C."/>
            <person name="Goldman G.H."/>
            <person name="Houbraken J."/>
            <person name="Oakley B."/>
            <person name="Pocsi I."/>
            <person name="Scazzocchio C."/>
            <person name="Seiboth B."/>
            <person name="vanKuyk P.A."/>
            <person name="Wortman J."/>
            <person name="Dyer P.S."/>
            <person name="Grigoriev I.V."/>
        </authorList>
    </citation>
    <scope>NUCLEOTIDE SEQUENCE [LARGE SCALE GENOMIC DNA]</scope>
    <source>
        <strain evidence="3">DTO 134E9</strain>
    </source>
</reference>
<gene>
    <name evidence="2" type="ORF">ASPWEDRAFT_24229</name>
</gene>
<feature type="region of interest" description="Disordered" evidence="1">
    <location>
        <begin position="191"/>
        <end position="225"/>
    </location>
</feature>